<evidence type="ECO:0000256" key="4">
    <source>
        <dbReference type="PROSITE-ProRule" id="PRU00409"/>
    </source>
</evidence>
<evidence type="ECO:0000256" key="3">
    <source>
        <dbReference type="ARBA" id="ARBA00022840"/>
    </source>
</evidence>
<keyword evidence="2 4" id="KW-0547">Nucleotide-binding</keyword>
<dbReference type="PATRIC" id="fig|67356.5.peg.8472"/>
<dbReference type="PANTHER" id="PTHR43585">
    <property type="entry name" value="FUMIPYRROLE BIOSYNTHESIS PROTEIN C"/>
    <property type="match status" value="1"/>
</dbReference>
<dbReference type="STRING" id="67356.AQJ84_36960"/>
<reference evidence="8" key="1">
    <citation type="submission" date="2015-07" db="EMBL/GenBank/DDBJ databases">
        <authorList>
            <person name="Ju K.-S."/>
            <person name="Doroghazi J.R."/>
            <person name="Metcalf W.W."/>
        </authorList>
    </citation>
    <scope>NUCLEOTIDE SEQUENCE [LARGE SCALE GENOMIC DNA]</scope>
    <source>
        <strain evidence="8">NRRL 2290</strain>
    </source>
</reference>
<dbReference type="InterPro" id="IPR052032">
    <property type="entry name" value="ATP-dep_AA_Ligase"/>
</dbReference>
<evidence type="ECO:0000256" key="5">
    <source>
        <dbReference type="SAM" id="MobiDB-lite"/>
    </source>
</evidence>
<dbReference type="AlphaFoldDB" id="A0A0L8KRM4"/>
<dbReference type="RefSeq" id="WP_030038711.1">
    <property type="nucleotide sequence ID" value="NZ_KL575589.1"/>
</dbReference>
<feature type="domain" description="ATP-grasp" evidence="6">
    <location>
        <begin position="126"/>
        <end position="332"/>
    </location>
</feature>
<dbReference type="GO" id="GO:0016874">
    <property type="term" value="F:ligase activity"/>
    <property type="evidence" value="ECO:0007669"/>
    <property type="project" value="UniProtKB-KW"/>
</dbReference>
<dbReference type="Proteomes" id="UP000037251">
    <property type="component" value="Unassembled WGS sequence"/>
</dbReference>
<dbReference type="Gene3D" id="3.30.470.20">
    <property type="entry name" value="ATP-grasp fold, B domain"/>
    <property type="match status" value="1"/>
</dbReference>
<dbReference type="OrthoDB" id="6964321at2"/>
<name>A0A0L8KRM4_9ACTN</name>
<dbReference type="eggNOG" id="COG0027">
    <property type="taxonomic scope" value="Bacteria"/>
</dbReference>
<feature type="compositionally biased region" description="Basic and acidic residues" evidence="5">
    <location>
        <begin position="437"/>
        <end position="446"/>
    </location>
</feature>
<dbReference type="GO" id="GO:0005524">
    <property type="term" value="F:ATP binding"/>
    <property type="evidence" value="ECO:0007669"/>
    <property type="project" value="UniProtKB-UniRule"/>
</dbReference>
<comment type="caution">
    <text evidence="7">The sequence shown here is derived from an EMBL/GenBank/DDBJ whole genome shotgun (WGS) entry which is preliminary data.</text>
</comment>
<sequence length="446" mass="48458">MSSDARAAERPLVLYFGAVQRPEFYAGLLDTDSGTDIALGLLRDSDSVHTLEPEEFDLVERTRFADGADAVVRHIEEIGRTWRIDAVLNVDETLVPLWAEVCGRLGLPAMSGEAAAAVRSKSEMRRRFADYLGEHASARSAVVTDEEQLLAFAATTGYPVVLKPGNLWGSYFVSRCENPAELTAAYRELAATLPEFSAGQRLTDTPVEILVEEFLTGTNHSVECLVLEERVWTTPVVDVVTGTDLGGTDFHHFARVTATRLTPSERERMRALAADAVRALGIRRGLAHVEFVHGPTGPRLIEVAGRPGANRAPLLSEAYGINLIAGYRDVLRGVAPRVAPVRDGAAAVVTPYPEHAGILVEYAGLDLVRALPSTAQIDVYKHPGDLVQPRHEGAGSPLRIELRADTPEQLLADLAELQKLSEELFVVRDPEATQDPKATRDPEAAP</sequence>
<evidence type="ECO:0000259" key="6">
    <source>
        <dbReference type="PROSITE" id="PS50975"/>
    </source>
</evidence>
<protein>
    <recommendedName>
        <fullName evidence="6">ATP-grasp domain-containing protein</fullName>
    </recommendedName>
</protein>
<evidence type="ECO:0000313" key="8">
    <source>
        <dbReference type="Proteomes" id="UP000037251"/>
    </source>
</evidence>
<dbReference type="InterPro" id="IPR011761">
    <property type="entry name" value="ATP-grasp"/>
</dbReference>
<dbReference type="PANTHER" id="PTHR43585:SF2">
    <property type="entry name" value="ATP-GRASP ENZYME FSQD"/>
    <property type="match status" value="1"/>
</dbReference>
<dbReference type="Pfam" id="PF13535">
    <property type="entry name" value="ATP-grasp_4"/>
    <property type="match status" value="1"/>
</dbReference>
<dbReference type="PROSITE" id="PS50975">
    <property type="entry name" value="ATP_GRASP"/>
    <property type="match status" value="1"/>
</dbReference>
<dbReference type="EMBL" id="LGUS01000233">
    <property type="protein sequence ID" value="KOG28530.1"/>
    <property type="molecule type" value="Genomic_DNA"/>
</dbReference>
<keyword evidence="8" id="KW-1185">Reference proteome</keyword>
<evidence type="ECO:0000313" key="7">
    <source>
        <dbReference type="EMBL" id="KOG28530.1"/>
    </source>
</evidence>
<dbReference type="SUPFAM" id="SSF56059">
    <property type="entry name" value="Glutathione synthetase ATP-binding domain-like"/>
    <property type="match status" value="1"/>
</dbReference>
<dbReference type="GO" id="GO:0046872">
    <property type="term" value="F:metal ion binding"/>
    <property type="evidence" value="ECO:0007669"/>
    <property type="project" value="InterPro"/>
</dbReference>
<evidence type="ECO:0000256" key="1">
    <source>
        <dbReference type="ARBA" id="ARBA00022598"/>
    </source>
</evidence>
<proteinExistence type="predicted"/>
<feature type="region of interest" description="Disordered" evidence="5">
    <location>
        <begin position="426"/>
        <end position="446"/>
    </location>
</feature>
<keyword evidence="1" id="KW-0436">Ligase</keyword>
<accession>A0A0L8KRM4</accession>
<keyword evidence="3 4" id="KW-0067">ATP-binding</keyword>
<organism evidence="7 8">
    <name type="scientific">Streptomyces resistomycificus</name>
    <dbReference type="NCBI Taxonomy" id="67356"/>
    <lineage>
        <taxon>Bacteria</taxon>
        <taxon>Bacillati</taxon>
        <taxon>Actinomycetota</taxon>
        <taxon>Actinomycetes</taxon>
        <taxon>Kitasatosporales</taxon>
        <taxon>Streptomycetaceae</taxon>
        <taxon>Streptomyces</taxon>
        <taxon>Streptomyces aurantiacus group</taxon>
    </lineage>
</organism>
<gene>
    <name evidence="7" type="ORF">ADK37_39610</name>
</gene>
<evidence type="ECO:0000256" key="2">
    <source>
        <dbReference type="ARBA" id="ARBA00022741"/>
    </source>
</evidence>